<reference evidence="2" key="1">
    <citation type="submission" date="2022-11" db="EMBL/GenBank/DDBJ databases">
        <title>Minimal conservation of predation-associated metabolite biosynthetic gene clusters underscores biosynthetic potential of Myxococcota including descriptions for ten novel species: Archangium lansinium sp. nov., Myxococcus landrumus sp. nov., Nannocystis bai.</title>
        <authorList>
            <person name="Ahearne A."/>
            <person name="Stevens C."/>
            <person name="Dowd S."/>
        </authorList>
    </citation>
    <scope>NUCLEOTIDE SEQUENCE</scope>
    <source>
        <strain evidence="2">Fl3</strain>
    </source>
</reference>
<name>A0ABY7H4U8_9BACT</name>
<dbReference type="InterPro" id="IPR053196">
    <property type="entry name" value="Lipoprotein_YbaY-like"/>
</dbReference>
<keyword evidence="3" id="KW-1185">Reference proteome</keyword>
<proteinExistence type="predicted"/>
<dbReference type="PANTHER" id="PTHR38013:SF1">
    <property type="entry name" value="GLYCOPROTEIN_POLYSACCHARIDE METABOLISM"/>
    <property type="match status" value="1"/>
</dbReference>
<dbReference type="InterPro" id="IPR039366">
    <property type="entry name" value="Pilotin"/>
</dbReference>
<dbReference type="Proteomes" id="UP001164459">
    <property type="component" value="Chromosome"/>
</dbReference>
<feature type="signal peptide" evidence="1">
    <location>
        <begin position="1"/>
        <end position="24"/>
    </location>
</feature>
<dbReference type="Pfam" id="PF09619">
    <property type="entry name" value="YscW"/>
    <property type="match status" value="1"/>
</dbReference>
<evidence type="ECO:0000313" key="2">
    <source>
        <dbReference type="EMBL" id="WAS94207.1"/>
    </source>
</evidence>
<gene>
    <name evidence="2" type="ORF">O0S08_49425</name>
</gene>
<evidence type="ECO:0000256" key="1">
    <source>
        <dbReference type="SAM" id="SignalP"/>
    </source>
</evidence>
<organism evidence="2 3">
    <name type="scientific">Nannocystis punicea</name>
    <dbReference type="NCBI Taxonomy" id="2995304"/>
    <lineage>
        <taxon>Bacteria</taxon>
        <taxon>Pseudomonadati</taxon>
        <taxon>Myxococcota</taxon>
        <taxon>Polyangia</taxon>
        <taxon>Nannocystales</taxon>
        <taxon>Nannocystaceae</taxon>
        <taxon>Nannocystis</taxon>
    </lineage>
</organism>
<dbReference type="RefSeq" id="WP_269036544.1">
    <property type="nucleotide sequence ID" value="NZ_CP114040.1"/>
</dbReference>
<keyword evidence="2" id="KW-0449">Lipoprotein</keyword>
<evidence type="ECO:0000313" key="3">
    <source>
        <dbReference type="Proteomes" id="UP001164459"/>
    </source>
</evidence>
<protein>
    <submittedName>
        <fullName evidence="2">YbaY family lipoprotein</fullName>
    </submittedName>
</protein>
<dbReference type="EMBL" id="CP114040">
    <property type="protein sequence ID" value="WAS94207.1"/>
    <property type="molecule type" value="Genomic_DNA"/>
</dbReference>
<keyword evidence="1" id="KW-0732">Signal</keyword>
<accession>A0ABY7H4U8</accession>
<dbReference type="PANTHER" id="PTHR38013">
    <property type="entry name" value="GLYCOPROTEIN/POLYSACCHARIDE METABOLISM"/>
    <property type="match status" value="1"/>
</dbReference>
<sequence length="145" mass="15721">MRRMCLTVCAALTMPLAACQGADRADNPSSPARTVTLQGNASYLEKVMPTPGSMLRVQVVDTRHPDAALAVLAEDSFNASSVPIPFRLEIEGKKIEPNVQYGVRASLRDVDDKVRFKTDTAVPVDLKSPAPLELRMVPTSGEKIE</sequence>
<feature type="chain" id="PRO_5045662004" evidence="1">
    <location>
        <begin position="25"/>
        <end position="145"/>
    </location>
</feature>